<dbReference type="InterPro" id="IPR004360">
    <property type="entry name" value="Glyas_Fos-R_dOase_dom"/>
</dbReference>
<accession>A0A916YY82</accession>
<feature type="domain" description="VOC" evidence="1">
    <location>
        <begin position="8"/>
        <end position="124"/>
    </location>
</feature>
<evidence type="ECO:0000313" key="2">
    <source>
        <dbReference type="EMBL" id="GGD67002.1"/>
    </source>
</evidence>
<keyword evidence="3" id="KW-1185">Reference proteome</keyword>
<dbReference type="RefSeq" id="WP_188992383.1">
    <property type="nucleotide sequence ID" value="NZ_BMHP01000002.1"/>
</dbReference>
<dbReference type="EMBL" id="BMHP01000002">
    <property type="protein sequence ID" value="GGD67002.1"/>
    <property type="molecule type" value="Genomic_DNA"/>
</dbReference>
<organism evidence="2 3">
    <name type="scientific">Paenibacillus nasutitermitis</name>
    <dbReference type="NCBI Taxonomy" id="1652958"/>
    <lineage>
        <taxon>Bacteria</taxon>
        <taxon>Bacillati</taxon>
        <taxon>Bacillota</taxon>
        <taxon>Bacilli</taxon>
        <taxon>Bacillales</taxon>
        <taxon>Paenibacillaceae</taxon>
        <taxon>Paenibacillus</taxon>
    </lineage>
</organism>
<name>A0A916YY82_9BACL</name>
<gene>
    <name evidence="2" type="ORF">GCM10010911_25970</name>
</gene>
<dbReference type="Pfam" id="PF00903">
    <property type="entry name" value="Glyoxalase"/>
    <property type="match status" value="1"/>
</dbReference>
<dbReference type="InterPro" id="IPR037523">
    <property type="entry name" value="VOC_core"/>
</dbReference>
<protein>
    <recommendedName>
        <fullName evidence="1">VOC domain-containing protein</fullName>
    </recommendedName>
</protein>
<reference evidence="2" key="1">
    <citation type="journal article" date="2014" name="Int. J. Syst. Evol. Microbiol.">
        <title>Complete genome sequence of Corynebacterium casei LMG S-19264T (=DSM 44701T), isolated from a smear-ripened cheese.</title>
        <authorList>
            <consortium name="US DOE Joint Genome Institute (JGI-PGF)"/>
            <person name="Walter F."/>
            <person name="Albersmeier A."/>
            <person name="Kalinowski J."/>
            <person name="Ruckert C."/>
        </authorList>
    </citation>
    <scope>NUCLEOTIDE SEQUENCE</scope>
    <source>
        <strain evidence="2">CGMCC 1.15178</strain>
    </source>
</reference>
<evidence type="ECO:0000259" key="1">
    <source>
        <dbReference type="PROSITE" id="PS51819"/>
    </source>
</evidence>
<evidence type="ECO:0000313" key="3">
    <source>
        <dbReference type="Proteomes" id="UP000612456"/>
    </source>
</evidence>
<dbReference type="AlphaFoldDB" id="A0A916YY82"/>
<dbReference type="SUPFAM" id="SSF54593">
    <property type="entry name" value="Glyoxalase/Bleomycin resistance protein/Dihydroxybiphenyl dioxygenase"/>
    <property type="match status" value="1"/>
</dbReference>
<reference evidence="2" key="2">
    <citation type="submission" date="2020-09" db="EMBL/GenBank/DDBJ databases">
        <authorList>
            <person name="Sun Q."/>
            <person name="Zhou Y."/>
        </authorList>
    </citation>
    <scope>NUCLEOTIDE SEQUENCE</scope>
    <source>
        <strain evidence="2">CGMCC 1.15178</strain>
    </source>
</reference>
<comment type="caution">
    <text evidence="2">The sequence shown here is derived from an EMBL/GenBank/DDBJ whole genome shotgun (WGS) entry which is preliminary data.</text>
</comment>
<dbReference type="Proteomes" id="UP000612456">
    <property type="component" value="Unassembled WGS sequence"/>
</dbReference>
<sequence length="125" mass="14606">MRIDFVKGVDHVQLPVNDLKRATDWYSGVLGLEVKSVHKHAAWLKFAEGPFMMLHHSNKDTKVQWMSEVDFPMPAFMFITDRIVQLKEQLDKNNTFIRMYQDEGFGWVIKFVDPFGNELGAYQPN</sequence>
<dbReference type="InterPro" id="IPR029068">
    <property type="entry name" value="Glyas_Bleomycin-R_OHBP_Dase"/>
</dbReference>
<proteinExistence type="predicted"/>
<dbReference type="PROSITE" id="PS51819">
    <property type="entry name" value="VOC"/>
    <property type="match status" value="1"/>
</dbReference>
<dbReference type="Gene3D" id="3.10.180.10">
    <property type="entry name" value="2,3-Dihydroxybiphenyl 1,2-Dioxygenase, domain 1"/>
    <property type="match status" value="1"/>
</dbReference>